<feature type="domain" description="Methyltransferase type 11" evidence="4">
    <location>
        <begin position="37"/>
        <end position="127"/>
    </location>
</feature>
<proteinExistence type="predicted"/>
<dbReference type="Proteomes" id="UP000809081">
    <property type="component" value="Unassembled WGS sequence"/>
</dbReference>
<evidence type="ECO:0000313" key="5">
    <source>
        <dbReference type="EMBL" id="MBM7635855.1"/>
    </source>
</evidence>
<reference evidence="5 6" key="1">
    <citation type="submission" date="2021-01" db="EMBL/GenBank/DDBJ databases">
        <title>Genomic Encyclopedia of Type Strains, Phase IV (KMG-IV): sequencing the most valuable type-strain genomes for metagenomic binning, comparative biology and taxonomic classification.</title>
        <authorList>
            <person name="Goeker M."/>
        </authorList>
    </citation>
    <scope>NUCLEOTIDE SEQUENCE [LARGE SCALE GENOMIC DNA]</scope>
    <source>
        <strain evidence="5 6">DSM 27513</strain>
    </source>
</reference>
<evidence type="ECO:0000256" key="2">
    <source>
        <dbReference type="ARBA" id="ARBA00022679"/>
    </source>
</evidence>
<evidence type="ECO:0000256" key="1">
    <source>
        <dbReference type="ARBA" id="ARBA00022603"/>
    </source>
</evidence>
<name>A0ABS2PK97_9STRE</name>
<comment type="caution">
    <text evidence="5">The sequence shown here is derived from an EMBL/GenBank/DDBJ whole genome shotgun (WGS) entry which is preliminary data.</text>
</comment>
<accession>A0ABS2PK97</accession>
<organism evidence="5 6">
    <name type="scientific">Streptococcus saliviloxodontae</name>
    <dbReference type="NCBI Taxonomy" id="1349416"/>
    <lineage>
        <taxon>Bacteria</taxon>
        <taxon>Bacillati</taxon>
        <taxon>Bacillota</taxon>
        <taxon>Bacilli</taxon>
        <taxon>Lactobacillales</taxon>
        <taxon>Streptococcaceae</taxon>
        <taxon>Streptococcus</taxon>
    </lineage>
</organism>
<dbReference type="Gene3D" id="3.40.50.150">
    <property type="entry name" value="Vaccinia Virus protein VP39"/>
    <property type="match status" value="1"/>
</dbReference>
<evidence type="ECO:0000313" key="6">
    <source>
        <dbReference type="Proteomes" id="UP000809081"/>
    </source>
</evidence>
<dbReference type="Pfam" id="PF08241">
    <property type="entry name" value="Methyltransf_11"/>
    <property type="match status" value="1"/>
</dbReference>
<keyword evidence="2" id="KW-0808">Transferase</keyword>
<evidence type="ECO:0000256" key="3">
    <source>
        <dbReference type="ARBA" id="ARBA00022691"/>
    </source>
</evidence>
<dbReference type="EMBL" id="JAFBEI010000010">
    <property type="protein sequence ID" value="MBM7635855.1"/>
    <property type="molecule type" value="Genomic_DNA"/>
</dbReference>
<dbReference type="InterPro" id="IPR029063">
    <property type="entry name" value="SAM-dependent_MTases_sf"/>
</dbReference>
<dbReference type="GO" id="GO:0008168">
    <property type="term" value="F:methyltransferase activity"/>
    <property type="evidence" value="ECO:0007669"/>
    <property type="project" value="UniProtKB-KW"/>
</dbReference>
<dbReference type="InterPro" id="IPR013216">
    <property type="entry name" value="Methyltransf_11"/>
</dbReference>
<dbReference type="RefSeq" id="WP_205016770.1">
    <property type="nucleotide sequence ID" value="NZ_JAFBEI010000010.1"/>
</dbReference>
<dbReference type="PANTHER" id="PTHR43464">
    <property type="entry name" value="METHYLTRANSFERASE"/>
    <property type="match status" value="1"/>
</dbReference>
<dbReference type="SUPFAM" id="SSF53335">
    <property type="entry name" value="S-adenosyl-L-methionine-dependent methyltransferases"/>
    <property type="match status" value="1"/>
</dbReference>
<dbReference type="GO" id="GO:0032259">
    <property type="term" value="P:methylation"/>
    <property type="evidence" value="ECO:0007669"/>
    <property type="project" value="UniProtKB-KW"/>
</dbReference>
<sequence>MTVNLESYRQMLAQPWGKIQYDITFSQLSAIENQTVLDFGAGLGLVSSYLAEKNQVTAIEPNEEMLEPQKVTNYEKLLGSLDQLEKLADDSFDLLLCHNVLEYIPLEERLTYLNHFKRLVKPNGRLSIIKHNQVGKVMQTVVFANDVDKALKLLEGEAFESVSFSQGETYTIEDLLELTQLPMEGYQAIRTFYSLQPNDVKLEEGWLEQMTEMELAVCDLKPYKDISFLQHIWLINQK</sequence>
<keyword evidence="1 5" id="KW-0489">Methyltransferase</keyword>
<keyword evidence="3" id="KW-0949">S-adenosyl-L-methionine</keyword>
<gene>
    <name evidence="5" type="ORF">JOC31_000669</name>
</gene>
<dbReference type="PANTHER" id="PTHR43464:SF19">
    <property type="entry name" value="UBIQUINONE BIOSYNTHESIS O-METHYLTRANSFERASE, MITOCHONDRIAL"/>
    <property type="match status" value="1"/>
</dbReference>
<protein>
    <submittedName>
        <fullName evidence="5">2-polyprenyl-3-methyl-5-hydroxy-6-metoxy-1, 4-benzoquinol methylase</fullName>
    </submittedName>
</protein>
<dbReference type="CDD" id="cd02440">
    <property type="entry name" value="AdoMet_MTases"/>
    <property type="match status" value="1"/>
</dbReference>
<keyword evidence="6" id="KW-1185">Reference proteome</keyword>
<evidence type="ECO:0000259" key="4">
    <source>
        <dbReference type="Pfam" id="PF08241"/>
    </source>
</evidence>